<dbReference type="AlphaFoldDB" id="A0AAE6G500"/>
<proteinExistence type="predicted"/>
<organism evidence="1 2">
    <name type="scientific">Myxococcus xanthus</name>
    <dbReference type="NCBI Taxonomy" id="34"/>
    <lineage>
        <taxon>Bacteria</taxon>
        <taxon>Pseudomonadati</taxon>
        <taxon>Myxococcota</taxon>
        <taxon>Myxococcia</taxon>
        <taxon>Myxococcales</taxon>
        <taxon>Cystobacterineae</taxon>
        <taxon>Myxococcaceae</taxon>
        <taxon>Myxococcus</taxon>
    </lineage>
</organism>
<reference evidence="1 2" key="1">
    <citation type="journal article" date="2019" name="Science">
        <title>Social genes are selection hotspots in kin groups of a soil microbe.</title>
        <authorList>
            <person name="Wielgoss S."/>
            <person name="Wolfensberger R."/>
            <person name="Sun L."/>
            <person name="Fiegna F."/>
            <person name="Velicer G.J."/>
        </authorList>
    </citation>
    <scope>NUCLEOTIDE SEQUENCE [LARGE SCALE GENOMIC DNA]</scope>
    <source>
        <strain evidence="1 2">MC3.5.9c15</strain>
    </source>
</reference>
<evidence type="ECO:0000313" key="1">
    <source>
        <dbReference type="EMBL" id="QDE71043.1"/>
    </source>
</evidence>
<gene>
    <name evidence="1" type="ORF">BHS09_30965</name>
</gene>
<dbReference type="EMBL" id="CP017174">
    <property type="protein sequence ID" value="QDE71043.1"/>
    <property type="molecule type" value="Genomic_DNA"/>
</dbReference>
<evidence type="ECO:0000313" key="2">
    <source>
        <dbReference type="Proteomes" id="UP000320179"/>
    </source>
</evidence>
<dbReference type="Proteomes" id="UP000320179">
    <property type="component" value="Chromosome"/>
</dbReference>
<sequence>MREDGGAAQLAQFSVRGRTHHVRIARLGFHAVEFEDEVQRLARFGCGGQRVEEAATHVGPAADA</sequence>
<name>A0AAE6G500_MYXXA</name>
<protein>
    <submittedName>
        <fullName evidence="1">Uncharacterized protein</fullName>
    </submittedName>
</protein>
<accession>A0AAE6G500</accession>